<dbReference type="PIRSF" id="PIRSF029745">
    <property type="entry name" value="FhaC"/>
    <property type="match status" value="1"/>
</dbReference>
<reference evidence="12 13" key="1">
    <citation type="submission" date="2016-10" db="EMBL/GenBank/DDBJ databases">
        <title>Rodentibacter gen. nov. and new species.</title>
        <authorList>
            <person name="Christensen H."/>
        </authorList>
    </citation>
    <scope>NUCLEOTIDE SEQUENCE [LARGE SCALE GENOMIC DNA]</scope>
    <source>
        <strain evidence="12 13">Ppn157</strain>
    </source>
</reference>
<comment type="caution">
    <text evidence="12">The sequence shown here is derived from an EMBL/GenBank/DDBJ whole genome shotgun (WGS) entry which is preliminary data.</text>
</comment>
<dbReference type="InterPro" id="IPR051544">
    <property type="entry name" value="TPS_OM_transporter"/>
</dbReference>
<evidence type="ECO:0000313" key="13">
    <source>
        <dbReference type="Proteomes" id="UP000189549"/>
    </source>
</evidence>
<feature type="domain" description="POTRA" evidence="11">
    <location>
        <begin position="81"/>
        <end position="166"/>
    </location>
</feature>
<keyword evidence="6" id="KW-0653">Protein transport</keyword>
<dbReference type="Gene3D" id="3.10.20.310">
    <property type="entry name" value="membrane protein fhac"/>
    <property type="match status" value="1"/>
</dbReference>
<dbReference type="FunFam" id="2.40.160.50:FF:000009">
    <property type="entry name" value="Putative hemolysin activator protein"/>
    <property type="match status" value="1"/>
</dbReference>
<dbReference type="PROSITE" id="PS51779">
    <property type="entry name" value="POTRA"/>
    <property type="match status" value="1"/>
</dbReference>
<dbReference type="InterPro" id="IPR005565">
    <property type="entry name" value="Hemolysn_activator_HlyB_C"/>
</dbReference>
<dbReference type="InterPro" id="IPR034746">
    <property type="entry name" value="POTRA"/>
</dbReference>
<evidence type="ECO:0000259" key="11">
    <source>
        <dbReference type="PROSITE" id="PS51779"/>
    </source>
</evidence>
<feature type="signal peptide" evidence="10">
    <location>
        <begin position="1"/>
        <end position="23"/>
    </location>
</feature>
<evidence type="ECO:0000256" key="9">
    <source>
        <dbReference type="ARBA" id="ARBA00023237"/>
    </source>
</evidence>
<organism evidence="12 13">
    <name type="scientific">Rodentibacter ratti</name>
    <dbReference type="NCBI Taxonomy" id="1906745"/>
    <lineage>
        <taxon>Bacteria</taxon>
        <taxon>Pseudomonadati</taxon>
        <taxon>Pseudomonadota</taxon>
        <taxon>Gammaproteobacteria</taxon>
        <taxon>Pasteurellales</taxon>
        <taxon>Pasteurellaceae</taxon>
        <taxon>Rodentibacter</taxon>
    </lineage>
</organism>
<dbReference type="Pfam" id="PF08479">
    <property type="entry name" value="POTRA_2"/>
    <property type="match status" value="1"/>
</dbReference>
<accession>A0A1V3L812</accession>
<dbReference type="GO" id="GO:0046819">
    <property type="term" value="P:protein secretion by the type V secretion system"/>
    <property type="evidence" value="ECO:0007669"/>
    <property type="project" value="TreeGrafter"/>
</dbReference>
<keyword evidence="4" id="KW-1134">Transmembrane beta strand</keyword>
<comment type="subcellular location">
    <subcellularLocation>
        <location evidence="1">Cell outer membrane</location>
    </subcellularLocation>
</comment>
<evidence type="ECO:0000256" key="4">
    <source>
        <dbReference type="ARBA" id="ARBA00022452"/>
    </source>
</evidence>
<dbReference type="EMBL" id="MLAH01000015">
    <property type="protein sequence ID" value="OOF86067.1"/>
    <property type="molecule type" value="Genomic_DNA"/>
</dbReference>
<evidence type="ECO:0000313" key="12">
    <source>
        <dbReference type="EMBL" id="OOF86067.1"/>
    </source>
</evidence>
<evidence type="ECO:0000256" key="3">
    <source>
        <dbReference type="ARBA" id="ARBA00022448"/>
    </source>
</evidence>
<feature type="chain" id="PRO_5012595523" evidence="10">
    <location>
        <begin position="24"/>
        <end position="585"/>
    </location>
</feature>
<evidence type="ECO:0000256" key="8">
    <source>
        <dbReference type="ARBA" id="ARBA00023136"/>
    </source>
</evidence>
<dbReference type="GO" id="GO:0008320">
    <property type="term" value="F:protein transmembrane transporter activity"/>
    <property type="evidence" value="ECO:0007669"/>
    <property type="project" value="TreeGrafter"/>
</dbReference>
<keyword evidence="7" id="KW-0406">Ion transport</keyword>
<keyword evidence="9" id="KW-0998">Cell outer membrane</keyword>
<dbReference type="PANTHER" id="PTHR34597">
    <property type="entry name" value="SLR1661 PROTEIN"/>
    <property type="match status" value="1"/>
</dbReference>
<keyword evidence="3" id="KW-0813">Transport</keyword>
<dbReference type="InterPro" id="IPR013686">
    <property type="entry name" value="Polypept-transport_assoc_ShlB"/>
</dbReference>
<dbReference type="GO" id="GO:0006811">
    <property type="term" value="P:monoatomic ion transport"/>
    <property type="evidence" value="ECO:0007669"/>
    <property type="project" value="UniProtKB-KW"/>
</dbReference>
<comment type="similarity">
    <text evidence="2">Belongs to the TPS (TC 1.B.20) family.</text>
</comment>
<evidence type="ECO:0000256" key="10">
    <source>
        <dbReference type="SAM" id="SignalP"/>
    </source>
</evidence>
<evidence type="ECO:0000256" key="7">
    <source>
        <dbReference type="ARBA" id="ARBA00023065"/>
    </source>
</evidence>
<evidence type="ECO:0000256" key="1">
    <source>
        <dbReference type="ARBA" id="ARBA00004442"/>
    </source>
</evidence>
<keyword evidence="10" id="KW-0732">Signal</keyword>
<dbReference type="Proteomes" id="UP000189549">
    <property type="component" value="Unassembled WGS sequence"/>
</dbReference>
<evidence type="ECO:0000256" key="6">
    <source>
        <dbReference type="ARBA" id="ARBA00022927"/>
    </source>
</evidence>
<dbReference type="PANTHER" id="PTHR34597:SF3">
    <property type="entry name" value="OUTER MEMBRANE TRANSPORTER CDIB"/>
    <property type="match status" value="1"/>
</dbReference>
<keyword evidence="5" id="KW-0812">Transmembrane</keyword>
<dbReference type="GO" id="GO:0009279">
    <property type="term" value="C:cell outer membrane"/>
    <property type="evidence" value="ECO:0007669"/>
    <property type="project" value="UniProtKB-SubCell"/>
</dbReference>
<evidence type="ECO:0000256" key="5">
    <source>
        <dbReference type="ARBA" id="ARBA00022692"/>
    </source>
</evidence>
<sequence length="585" mass="65787">MKTTFKKLHIIGLLTTLPLFAFANQPPKNFTRLNQIDALQQQRQQQNQQAQEKILQPHSDVRLETINDEKLTLSNKETPCYPIHHITLIDYPSEDVSSKSQFLWALNQASHDLKLTFPHCFGGEGIGILMKQIQNRIIEKGYVTTRVVTQEQDLKSGTLVLTIIPGKVGNILVEDSGNIPRFTRLHALTGFSFSKGDLLNVRDMEQSLENLKRVPTAEANIELLPSETDIGVSDIKVSYQQALPFRINLSLDDAGSKSTGRYQASGTLSIDNLFSANDLFYTSFTHSLKTHNDEKGNRASKNLTFYYSIPFGYWTLSASQTYNRYRQEVFGAFDNSYLYSGKSNTTKATLSYLVYRDSKRKTSVFGGFWSRHSGNYVDGSEVEVQKRRMAGWEAGISHKEYMGDAVLELSGSYKRGTGARGALSAPEELWGEGTSRPEIIFASINFTQPFMLGKQYWQYHTAWSAQWNKTPLIAQDRFSIGGRYTVRGFDGELTLAGERGWLWRNELSWDVKGKGQQLYFALDGGRVMGWSTKNQLGYHLIGGAVGLKGGWKGFYYDVFVGKPISKPTGFKTSNTVAGFNVGYSF</sequence>
<dbReference type="InterPro" id="IPR027282">
    <property type="entry name" value="TPS"/>
</dbReference>
<dbReference type="Gene3D" id="2.40.160.50">
    <property type="entry name" value="membrane protein fhac: a member of the omp85/tpsb transporter family"/>
    <property type="match status" value="1"/>
</dbReference>
<dbReference type="Pfam" id="PF17287">
    <property type="entry name" value="POTRA_3"/>
    <property type="match status" value="1"/>
</dbReference>
<name>A0A1V3L812_9PAST</name>
<gene>
    <name evidence="12" type="ORF">BKG93_03700</name>
</gene>
<keyword evidence="8" id="KW-0472">Membrane</keyword>
<dbReference type="GO" id="GO:0098046">
    <property type="term" value="C:type V protein secretion system complex"/>
    <property type="evidence" value="ECO:0007669"/>
    <property type="project" value="TreeGrafter"/>
</dbReference>
<dbReference type="AlphaFoldDB" id="A0A1V3L812"/>
<evidence type="ECO:0000256" key="2">
    <source>
        <dbReference type="ARBA" id="ARBA00009055"/>
    </source>
</evidence>
<dbReference type="Pfam" id="PF03865">
    <property type="entry name" value="ShlB"/>
    <property type="match status" value="1"/>
</dbReference>
<protein>
    <submittedName>
        <fullName evidence="12">Peptide transporter</fullName>
    </submittedName>
</protein>
<proteinExistence type="inferred from homology"/>
<dbReference type="InterPro" id="IPR035251">
    <property type="entry name" value="ShlB_POTRA"/>
</dbReference>
<dbReference type="RefSeq" id="WP_077475527.1">
    <property type="nucleotide sequence ID" value="NZ_MLAH01000015.1"/>
</dbReference>